<protein>
    <submittedName>
        <fullName evidence="2">Twin-arginine translocation signal domain-containing protein</fullName>
    </submittedName>
</protein>
<organism evidence="2 3">
    <name type="scientific">Harenicola maris</name>
    <dbReference type="NCBI Taxonomy" id="2841044"/>
    <lineage>
        <taxon>Bacteria</taxon>
        <taxon>Pseudomonadati</taxon>
        <taxon>Pseudomonadota</taxon>
        <taxon>Alphaproteobacteria</taxon>
        <taxon>Rhodobacterales</taxon>
        <taxon>Paracoccaceae</taxon>
        <taxon>Harenicola</taxon>
    </lineage>
</organism>
<dbReference type="InterPro" id="IPR019546">
    <property type="entry name" value="TAT_signal_bac_arc"/>
</dbReference>
<name>A0AAP2G7U5_9RHOB</name>
<evidence type="ECO:0000313" key="2">
    <source>
        <dbReference type="EMBL" id="MBT0956864.1"/>
    </source>
</evidence>
<keyword evidence="3" id="KW-1185">Reference proteome</keyword>
<dbReference type="Gene3D" id="2.60.130.10">
    <property type="entry name" value="Aromatic compound dioxygenase"/>
    <property type="match status" value="1"/>
</dbReference>
<dbReference type="GO" id="GO:0005506">
    <property type="term" value="F:iron ion binding"/>
    <property type="evidence" value="ECO:0007669"/>
    <property type="project" value="InterPro"/>
</dbReference>
<dbReference type="InterPro" id="IPR006311">
    <property type="entry name" value="TAT_signal"/>
</dbReference>
<dbReference type="GO" id="GO:0016702">
    <property type="term" value="F:oxidoreductase activity, acting on single donors with incorporation of molecular oxygen, incorporation of two atoms of oxygen"/>
    <property type="evidence" value="ECO:0007669"/>
    <property type="project" value="InterPro"/>
</dbReference>
<accession>A0AAP2G7U5</accession>
<dbReference type="EMBL" id="JADQAZ010000001">
    <property type="protein sequence ID" value="MBT0956864.1"/>
    <property type="molecule type" value="Genomic_DNA"/>
</dbReference>
<feature type="chain" id="PRO_5042947916" evidence="1">
    <location>
        <begin position="34"/>
        <end position="163"/>
    </location>
</feature>
<reference evidence="2 3" key="1">
    <citation type="journal article" date="2021" name="Arch. Microbiol.">
        <title>Harenicola maris gen. nov., sp. nov. isolated from the Sea of Japan shallow sediments.</title>
        <authorList>
            <person name="Romanenko L.A."/>
            <person name="Kurilenko V.V."/>
            <person name="Chernysheva N.Y."/>
            <person name="Tekutyeva L.A."/>
            <person name="Velansky P.V."/>
            <person name="Svetashev V.I."/>
            <person name="Isaeva M.P."/>
        </authorList>
    </citation>
    <scope>NUCLEOTIDE SEQUENCE [LARGE SCALE GENOMIC DNA]</scope>
    <source>
        <strain evidence="2 3">KMM 3653</strain>
    </source>
</reference>
<dbReference type="PROSITE" id="PS51318">
    <property type="entry name" value="TAT"/>
    <property type="match status" value="1"/>
</dbReference>
<sequence>MSLPFLNRRKFLTTACLGGAAAAALGPFAPAQAQTGFAPTQTMRGGSNNYRPNAPLVESLGKGFIVTGSVRLAGSGAPLADTRIQIWAATTLGGEREPRNHGSVLTDANGVYRLEMEQIVPNFGQPHAHLAYDDAAYKTVFLRPLMSSPSDTSVTADFILAPT</sequence>
<comment type="caution">
    <text evidence="2">The sequence shown here is derived from an EMBL/GenBank/DDBJ whole genome shotgun (WGS) entry which is preliminary data.</text>
</comment>
<gene>
    <name evidence="2" type="ORF">IV417_05670</name>
</gene>
<dbReference type="SUPFAM" id="SSF49482">
    <property type="entry name" value="Aromatic compound dioxygenase"/>
    <property type="match status" value="1"/>
</dbReference>
<evidence type="ECO:0000256" key="1">
    <source>
        <dbReference type="SAM" id="SignalP"/>
    </source>
</evidence>
<evidence type="ECO:0000313" key="3">
    <source>
        <dbReference type="Proteomes" id="UP001315686"/>
    </source>
</evidence>
<dbReference type="InterPro" id="IPR015889">
    <property type="entry name" value="Intradiol_dOase_core"/>
</dbReference>
<dbReference type="AlphaFoldDB" id="A0AAP2G7U5"/>
<feature type="signal peptide" evidence="1">
    <location>
        <begin position="1"/>
        <end position="33"/>
    </location>
</feature>
<proteinExistence type="predicted"/>
<keyword evidence="1" id="KW-0732">Signal</keyword>
<dbReference type="Proteomes" id="UP001315686">
    <property type="component" value="Unassembled WGS sequence"/>
</dbReference>
<dbReference type="RefSeq" id="WP_327793053.1">
    <property type="nucleotide sequence ID" value="NZ_JADQAZ010000001.1"/>
</dbReference>
<dbReference type="NCBIfam" id="TIGR01409">
    <property type="entry name" value="TAT_signal_seq"/>
    <property type="match status" value="1"/>
</dbReference>